<dbReference type="InterPro" id="IPR036259">
    <property type="entry name" value="MFS_trans_sf"/>
</dbReference>
<keyword evidence="9" id="KW-1185">Reference proteome</keyword>
<evidence type="ECO:0000313" key="9">
    <source>
        <dbReference type="Proteomes" id="UP000568380"/>
    </source>
</evidence>
<proteinExistence type="predicted"/>
<feature type="transmembrane region" description="Helical" evidence="6">
    <location>
        <begin position="345"/>
        <end position="363"/>
    </location>
</feature>
<evidence type="ECO:0000256" key="4">
    <source>
        <dbReference type="ARBA" id="ARBA00022989"/>
    </source>
</evidence>
<dbReference type="AlphaFoldDB" id="A0A7W8A443"/>
<dbReference type="Gene3D" id="1.20.1250.20">
    <property type="entry name" value="MFS general substrate transporter like domains"/>
    <property type="match status" value="1"/>
</dbReference>
<evidence type="ECO:0000256" key="6">
    <source>
        <dbReference type="SAM" id="Phobius"/>
    </source>
</evidence>
<dbReference type="GO" id="GO:0022857">
    <property type="term" value="F:transmembrane transporter activity"/>
    <property type="evidence" value="ECO:0007669"/>
    <property type="project" value="InterPro"/>
</dbReference>
<organism evidence="8 9">
    <name type="scientific">Nonomuraea endophytica</name>
    <dbReference type="NCBI Taxonomy" id="714136"/>
    <lineage>
        <taxon>Bacteria</taxon>
        <taxon>Bacillati</taxon>
        <taxon>Actinomycetota</taxon>
        <taxon>Actinomycetes</taxon>
        <taxon>Streptosporangiales</taxon>
        <taxon>Streptosporangiaceae</taxon>
        <taxon>Nonomuraea</taxon>
    </lineage>
</organism>
<evidence type="ECO:0000256" key="5">
    <source>
        <dbReference type="ARBA" id="ARBA00023136"/>
    </source>
</evidence>
<feature type="transmembrane region" description="Helical" evidence="6">
    <location>
        <begin position="84"/>
        <end position="106"/>
    </location>
</feature>
<dbReference type="PANTHER" id="PTHR23513">
    <property type="entry name" value="INTEGRAL MEMBRANE EFFLUX PROTEIN-RELATED"/>
    <property type="match status" value="1"/>
</dbReference>
<evidence type="ECO:0000313" key="8">
    <source>
        <dbReference type="EMBL" id="MBB5078634.1"/>
    </source>
</evidence>
<keyword evidence="2" id="KW-1003">Cell membrane</keyword>
<dbReference type="RefSeq" id="WP_184963541.1">
    <property type="nucleotide sequence ID" value="NZ_JACHIN010000005.1"/>
</dbReference>
<reference evidence="8 9" key="1">
    <citation type="submission" date="2020-08" db="EMBL/GenBank/DDBJ databases">
        <title>Genomic Encyclopedia of Type Strains, Phase IV (KMG-IV): sequencing the most valuable type-strain genomes for metagenomic binning, comparative biology and taxonomic classification.</title>
        <authorList>
            <person name="Goeker M."/>
        </authorList>
    </citation>
    <scope>NUCLEOTIDE SEQUENCE [LARGE SCALE GENOMIC DNA]</scope>
    <source>
        <strain evidence="8 9">DSM 45385</strain>
    </source>
</reference>
<evidence type="ECO:0000259" key="7">
    <source>
        <dbReference type="PROSITE" id="PS50850"/>
    </source>
</evidence>
<dbReference type="PRINTS" id="PR01988">
    <property type="entry name" value="EXPORTERBACE"/>
</dbReference>
<dbReference type="InterPro" id="IPR022324">
    <property type="entry name" value="Bacilysin_exporter_BacE_put"/>
</dbReference>
<name>A0A7W8A443_9ACTN</name>
<dbReference type="GO" id="GO:0005886">
    <property type="term" value="C:plasma membrane"/>
    <property type="evidence" value="ECO:0007669"/>
    <property type="project" value="UniProtKB-SubCell"/>
</dbReference>
<keyword evidence="5 6" id="KW-0472">Membrane</keyword>
<dbReference type="PROSITE" id="PS50850">
    <property type="entry name" value="MFS"/>
    <property type="match status" value="1"/>
</dbReference>
<sequence length="405" mass="41573">MIELLKDSTYLRYWLAVVISFLGDAMTRVTLIFLAGRLTDSPVVISLVVLSQLLPSGVLGAFVGPLADRLPTRTLLIGADLARVPVVLAMIPALDSMGLLLALILLEGVGKAFFETARITAIPRVVGGHDIASAVALFQSTNQTVNMIGPALGGLLVALGSVPVVLGLNAATFVVSALLLGSLGVLRHGPVARAAAEPYWQALRSGVSGVLAIPSLRFLLAFLVPVTLVTGLFTTGFNAQLLTVFDLRAMEYGTAQALFAGGSIAGALLGPALIRRYGSTPRMLVATVTLFGLALLTPVLLGGSPGLAVIIGWCLVVGLFASLFQVPLANTMLSDLPEELRGRGVGLLNTVMVNFTLGGVALGGPAASVFGVAGSLVASGVVLLIACAAFLPAALRARPAVPQEG</sequence>
<keyword evidence="3 6" id="KW-0812">Transmembrane</keyword>
<feature type="transmembrane region" description="Helical" evidence="6">
    <location>
        <begin position="207"/>
        <end position="233"/>
    </location>
</feature>
<dbReference type="PANTHER" id="PTHR23513:SF6">
    <property type="entry name" value="MAJOR FACILITATOR SUPERFAMILY ASSOCIATED DOMAIN-CONTAINING PROTEIN"/>
    <property type="match status" value="1"/>
</dbReference>
<accession>A0A7W8A443</accession>
<protein>
    <submittedName>
        <fullName evidence="8">MFS family permease</fullName>
    </submittedName>
</protein>
<keyword evidence="4 6" id="KW-1133">Transmembrane helix</keyword>
<dbReference type="EMBL" id="JACHIN010000005">
    <property type="protein sequence ID" value="MBB5078634.1"/>
    <property type="molecule type" value="Genomic_DNA"/>
</dbReference>
<feature type="transmembrane region" description="Helical" evidence="6">
    <location>
        <begin position="283"/>
        <end position="301"/>
    </location>
</feature>
<dbReference type="SUPFAM" id="SSF103473">
    <property type="entry name" value="MFS general substrate transporter"/>
    <property type="match status" value="1"/>
</dbReference>
<gene>
    <name evidence="8" type="ORF">HNR40_004120</name>
</gene>
<feature type="transmembrane region" description="Helical" evidence="6">
    <location>
        <begin position="369"/>
        <end position="391"/>
    </location>
</feature>
<feature type="transmembrane region" description="Helical" evidence="6">
    <location>
        <begin position="253"/>
        <end position="274"/>
    </location>
</feature>
<feature type="domain" description="Major facilitator superfamily (MFS) profile" evidence="7">
    <location>
        <begin position="9"/>
        <end position="398"/>
    </location>
</feature>
<feature type="transmembrane region" description="Helical" evidence="6">
    <location>
        <begin position="307"/>
        <end position="333"/>
    </location>
</feature>
<evidence type="ECO:0000256" key="2">
    <source>
        <dbReference type="ARBA" id="ARBA00022475"/>
    </source>
</evidence>
<feature type="transmembrane region" description="Helical" evidence="6">
    <location>
        <begin position="12"/>
        <end position="36"/>
    </location>
</feature>
<feature type="transmembrane region" description="Helical" evidence="6">
    <location>
        <begin position="42"/>
        <end position="63"/>
    </location>
</feature>
<dbReference type="InterPro" id="IPR020846">
    <property type="entry name" value="MFS_dom"/>
</dbReference>
<comment type="subcellular location">
    <subcellularLocation>
        <location evidence="1">Cell membrane</location>
        <topology evidence="1">Multi-pass membrane protein</topology>
    </subcellularLocation>
</comment>
<feature type="transmembrane region" description="Helical" evidence="6">
    <location>
        <begin position="164"/>
        <end position="186"/>
    </location>
</feature>
<dbReference type="CDD" id="cd06173">
    <property type="entry name" value="MFS_MefA_like"/>
    <property type="match status" value="1"/>
</dbReference>
<comment type="caution">
    <text evidence="8">The sequence shown here is derived from an EMBL/GenBank/DDBJ whole genome shotgun (WGS) entry which is preliminary data.</text>
</comment>
<evidence type="ECO:0000256" key="3">
    <source>
        <dbReference type="ARBA" id="ARBA00022692"/>
    </source>
</evidence>
<evidence type="ECO:0000256" key="1">
    <source>
        <dbReference type="ARBA" id="ARBA00004651"/>
    </source>
</evidence>
<dbReference type="InterPro" id="IPR011701">
    <property type="entry name" value="MFS"/>
</dbReference>
<dbReference type="Proteomes" id="UP000568380">
    <property type="component" value="Unassembled WGS sequence"/>
</dbReference>
<dbReference type="Pfam" id="PF07690">
    <property type="entry name" value="MFS_1"/>
    <property type="match status" value="1"/>
</dbReference>